<dbReference type="PANTHER" id="PTHR33755:SF5">
    <property type="entry name" value="TYPE II TOXIN-ANTITOXIN SYSTEM RELE_PARE FAMILY TOXIN"/>
    <property type="match status" value="1"/>
</dbReference>
<comment type="caution">
    <text evidence="3">The sequence shown here is derived from an EMBL/GenBank/DDBJ whole genome shotgun (WGS) entry which is preliminary data.</text>
</comment>
<accession>A0A562T4B2</accession>
<dbReference type="Pfam" id="PF05016">
    <property type="entry name" value="ParE_toxin"/>
    <property type="match status" value="1"/>
</dbReference>
<dbReference type="SUPFAM" id="SSF143011">
    <property type="entry name" value="RelE-like"/>
    <property type="match status" value="1"/>
</dbReference>
<organism evidence="3 4">
    <name type="scientific">Chitinophaga japonensis</name>
    <name type="common">Flexibacter japonensis</name>
    <dbReference type="NCBI Taxonomy" id="104662"/>
    <lineage>
        <taxon>Bacteria</taxon>
        <taxon>Pseudomonadati</taxon>
        <taxon>Bacteroidota</taxon>
        <taxon>Chitinophagia</taxon>
        <taxon>Chitinophagales</taxon>
        <taxon>Chitinophagaceae</taxon>
        <taxon>Chitinophaga</taxon>
    </lineage>
</organism>
<dbReference type="InterPro" id="IPR007712">
    <property type="entry name" value="RelE/ParE_toxin"/>
</dbReference>
<evidence type="ECO:0000313" key="3">
    <source>
        <dbReference type="EMBL" id="TWI88375.1"/>
    </source>
</evidence>
<keyword evidence="4" id="KW-1185">Reference proteome</keyword>
<reference evidence="3 4" key="1">
    <citation type="journal article" date="2013" name="Stand. Genomic Sci.">
        <title>Genomic Encyclopedia of Type Strains, Phase I: The one thousand microbial genomes (KMG-I) project.</title>
        <authorList>
            <person name="Kyrpides N.C."/>
            <person name="Woyke T."/>
            <person name="Eisen J.A."/>
            <person name="Garrity G."/>
            <person name="Lilburn T.G."/>
            <person name="Beck B.J."/>
            <person name="Whitman W.B."/>
            <person name="Hugenholtz P."/>
            <person name="Klenk H.P."/>
        </authorList>
    </citation>
    <scope>NUCLEOTIDE SEQUENCE [LARGE SCALE GENOMIC DNA]</scope>
    <source>
        <strain evidence="3 4">DSM 13484</strain>
    </source>
</reference>
<sequence>MAEIVWSKRAIKDIDEIATFISKDSPQYAEAQVRLFFEKVDILAQHPLIGRIVPELKISTVRQLLCGHYRIIYEIISEEQVGIITVHHAARLLKNNRGVKKLLRRNRK</sequence>
<dbReference type="InterPro" id="IPR035093">
    <property type="entry name" value="RelE/ParE_toxin_dom_sf"/>
</dbReference>
<protein>
    <submittedName>
        <fullName evidence="3">Addiction module RelE/StbE family toxin</fullName>
    </submittedName>
</protein>
<evidence type="ECO:0000256" key="1">
    <source>
        <dbReference type="ARBA" id="ARBA00006226"/>
    </source>
</evidence>
<dbReference type="Gene3D" id="3.30.2310.20">
    <property type="entry name" value="RelE-like"/>
    <property type="match status" value="1"/>
</dbReference>
<dbReference type="PANTHER" id="PTHR33755">
    <property type="entry name" value="TOXIN PARE1-RELATED"/>
    <property type="match status" value="1"/>
</dbReference>
<keyword evidence="2" id="KW-1277">Toxin-antitoxin system</keyword>
<name>A0A562T4B2_CHIJA</name>
<dbReference type="Proteomes" id="UP000316778">
    <property type="component" value="Unassembled WGS sequence"/>
</dbReference>
<comment type="similarity">
    <text evidence="1">Belongs to the RelE toxin family.</text>
</comment>
<dbReference type="InterPro" id="IPR051803">
    <property type="entry name" value="TA_system_RelE-like_toxin"/>
</dbReference>
<dbReference type="AlphaFoldDB" id="A0A562T4B2"/>
<dbReference type="EMBL" id="VLLG01000003">
    <property type="protein sequence ID" value="TWI88375.1"/>
    <property type="molecule type" value="Genomic_DNA"/>
</dbReference>
<gene>
    <name evidence="3" type="ORF">LX66_2460</name>
</gene>
<dbReference type="NCBIfam" id="TIGR02385">
    <property type="entry name" value="RelE_StbE"/>
    <property type="match status" value="1"/>
</dbReference>
<evidence type="ECO:0000313" key="4">
    <source>
        <dbReference type="Proteomes" id="UP000316778"/>
    </source>
</evidence>
<evidence type="ECO:0000256" key="2">
    <source>
        <dbReference type="ARBA" id="ARBA00022649"/>
    </source>
</evidence>
<proteinExistence type="inferred from homology"/>